<dbReference type="PANTHER" id="PTHR45651">
    <property type="entry name" value="CYCLIC NUCLEOTIDE-GATED ION CHANNEL 15-RELATED-RELATED"/>
    <property type="match status" value="1"/>
</dbReference>
<keyword evidence="4" id="KW-1185">Reference proteome</keyword>
<evidence type="ECO:0000256" key="1">
    <source>
        <dbReference type="ARBA" id="ARBA00023303"/>
    </source>
</evidence>
<keyword evidence="1" id="KW-0406">Ion transport</keyword>
<evidence type="ECO:0008006" key="5">
    <source>
        <dbReference type="Google" id="ProtNLM"/>
    </source>
</evidence>
<dbReference type="EMBL" id="NBSK02000002">
    <property type="protein sequence ID" value="KAJ0221130.1"/>
    <property type="molecule type" value="Genomic_DNA"/>
</dbReference>
<dbReference type="AlphaFoldDB" id="A0A9R1WEP5"/>
<dbReference type="SUPFAM" id="SSF81324">
    <property type="entry name" value="Voltage-gated potassium channels"/>
    <property type="match status" value="1"/>
</dbReference>
<accession>A0A9R1WEP5</accession>
<dbReference type="GO" id="GO:0034220">
    <property type="term" value="P:monoatomic ion transmembrane transport"/>
    <property type="evidence" value="ECO:0007669"/>
    <property type="project" value="UniProtKB-KW"/>
</dbReference>
<keyword evidence="2" id="KW-1133">Transmembrane helix</keyword>
<feature type="transmembrane region" description="Helical" evidence="2">
    <location>
        <begin position="124"/>
        <end position="149"/>
    </location>
</feature>
<name>A0A9R1WEP5_LACSA</name>
<organism evidence="3 4">
    <name type="scientific">Lactuca sativa</name>
    <name type="common">Garden lettuce</name>
    <dbReference type="NCBI Taxonomy" id="4236"/>
    <lineage>
        <taxon>Eukaryota</taxon>
        <taxon>Viridiplantae</taxon>
        <taxon>Streptophyta</taxon>
        <taxon>Embryophyta</taxon>
        <taxon>Tracheophyta</taxon>
        <taxon>Spermatophyta</taxon>
        <taxon>Magnoliopsida</taxon>
        <taxon>eudicotyledons</taxon>
        <taxon>Gunneridae</taxon>
        <taxon>Pentapetalae</taxon>
        <taxon>asterids</taxon>
        <taxon>campanulids</taxon>
        <taxon>Asterales</taxon>
        <taxon>Asteraceae</taxon>
        <taxon>Cichorioideae</taxon>
        <taxon>Cichorieae</taxon>
        <taxon>Lactucinae</taxon>
        <taxon>Lactuca</taxon>
    </lineage>
</organism>
<dbReference type="GO" id="GO:0016020">
    <property type="term" value="C:membrane"/>
    <property type="evidence" value="ECO:0007669"/>
    <property type="project" value="UniProtKB-SubCell"/>
</dbReference>
<protein>
    <recommendedName>
        <fullName evidence="5">Ion transport domain-containing protein</fullName>
    </recommendedName>
</protein>
<dbReference type="Proteomes" id="UP000235145">
    <property type="component" value="Unassembled WGS sequence"/>
</dbReference>
<keyword evidence="1" id="KW-0407">Ion channel</keyword>
<gene>
    <name evidence="3" type="ORF">LSAT_V11C200057510</name>
</gene>
<keyword evidence="2" id="KW-0812">Transmembrane</keyword>
<dbReference type="PANTHER" id="PTHR45651:SF11">
    <property type="entry name" value="CYCLIC NUCLEOTIDE-GATED ION CHANNEL 20, CHLOROPLASTIC-RELATED"/>
    <property type="match status" value="1"/>
</dbReference>
<keyword evidence="2" id="KW-0472">Membrane</keyword>
<reference evidence="3 4" key="1">
    <citation type="journal article" date="2017" name="Nat. Commun.">
        <title>Genome assembly with in vitro proximity ligation data and whole-genome triplication in lettuce.</title>
        <authorList>
            <person name="Reyes-Chin-Wo S."/>
            <person name="Wang Z."/>
            <person name="Yang X."/>
            <person name="Kozik A."/>
            <person name="Arikit S."/>
            <person name="Song C."/>
            <person name="Xia L."/>
            <person name="Froenicke L."/>
            <person name="Lavelle D.O."/>
            <person name="Truco M.J."/>
            <person name="Xia R."/>
            <person name="Zhu S."/>
            <person name="Xu C."/>
            <person name="Xu H."/>
            <person name="Xu X."/>
            <person name="Cox K."/>
            <person name="Korf I."/>
            <person name="Meyers B.C."/>
            <person name="Michelmore R.W."/>
        </authorList>
    </citation>
    <scope>NUCLEOTIDE SEQUENCE [LARGE SCALE GENOMIC DNA]</scope>
    <source>
        <strain evidence="4">cv. Salinas</strain>
        <tissue evidence="3">Seedlings</tissue>
    </source>
</reference>
<evidence type="ECO:0000313" key="3">
    <source>
        <dbReference type="EMBL" id="KAJ0221130.1"/>
    </source>
</evidence>
<comment type="caution">
    <text evidence="3">The sequence shown here is derived from an EMBL/GenBank/DDBJ whole genome shotgun (WGS) entry which is preliminary data.</text>
</comment>
<feature type="transmembrane region" description="Helical" evidence="2">
    <location>
        <begin position="56"/>
        <end position="76"/>
    </location>
</feature>
<evidence type="ECO:0000256" key="2">
    <source>
        <dbReference type="SAM" id="Phobius"/>
    </source>
</evidence>
<evidence type="ECO:0000313" key="4">
    <source>
        <dbReference type="Proteomes" id="UP000235145"/>
    </source>
</evidence>
<keyword evidence="1" id="KW-0813">Transport</keyword>
<proteinExistence type="predicted"/>
<sequence>MFVFVEVLDHNKFVNNVIGNQVLFRLAFFSPESRVLGAPELVDHPRKTVLHYLSGYFFLDLFIVLPIPQIIVVFILPNSIASLGTNYEKDLLRAAVLVQYIPRLFRISKLIDGMGASGYIPRSGYSLVISNLQIFVSAGHFVGSCWYLLGLQRVNQCLQDACHNSTIMHCMKFIDCGKGKESWAFDGDQIWNKWKQDKNSSACFTEDGFPYGIYVKAVNLIVDNSMITRCAYSMFWGLQVFYL</sequence>